<name>A0A5D4T0Z5_9BACI</name>
<reference evidence="3 4" key="1">
    <citation type="submission" date="2019-08" db="EMBL/GenBank/DDBJ databases">
        <title>Bacillus genomes from the desert of Cuatro Cienegas, Coahuila.</title>
        <authorList>
            <person name="Olmedo-Alvarez G."/>
        </authorList>
    </citation>
    <scope>NUCLEOTIDE SEQUENCE [LARGE SCALE GENOMIC DNA]</scope>
    <source>
        <strain evidence="3 4">CH28_1T</strain>
    </source>
</reference>
<gene>
    <name evidence="3" type="ORF">FZC76_08345</name>
</gene>
<evidence type="ECO:0000256" key="1">
    <source>
        <dbReference type="SAM" id="MobiDB-lite"/>
    </source>
</evidence>
<organism evidence="3 4">
    <name type="scientific">Sutcliffiella horikoshii</name>
    <dbReference type="NCBI Taxonomy" id="79883"/>
    <lineage>
        <taxon>Bacteria</taxon>
        <taxon>Bacillati</taxon>
        <taxon>Bacillota</taxon>
        <taxon>Bacilli</taxon>
        <taxon>Bacillales</taxon>
        <taxon>Bacillaceae</taxon>
        <taxon>Sutcliffiella</taxon>
    </lineage>
</organism>
<dbReference type="EMBL" id="VTEV01000003">
    <property type="protein sequence ID" value="TYS68929.1"/>
    <property type="molecule type" value="Genomic_DNA"/>
</dbReference>
<evidence type="ECO:0000313" key="3">
    <source>
        <dbReference type="EMBL" id="TYS68929.1"/>
    </source>
</evidence>
<dbReference type="OrthoDB" id="2810533at2"/>
<feature type="transmembrane region" description="Helical" evidence="2">
    <location>
        <begin position="12"/>
        <end position="30"/>
    </location>
</feature>
<dbReference type="RefSeq" id="WP_148987774.1">
    <property type="nucleotide sequence ID" value="NZ_VTEV01000003.1"/>
</dbReference>
<protein>
    <submittedName>
        <fullName evidence="3">Uncharacterized protein</fullName>
    </submittedName>
</protein>
<keyword evidence="2" id="KW-1133">Transmembrane helix</keyword>
<dbReference type="Proteomes" id="UP000322524">
    <property type="component" value="Unassembled WGS sequence"/>
</dbReference>
<keyword evidence="2" id="KW-0812">Transmembrane</keyword>
<accession>A0A5D4T0Z5</accession>
<proteinExistence type="predicted"/>
<dbReference type="AlphaFoldDB" id="A0A5D4T0Z5"/>
<evidence type="ECO:0000256" key="2">
    <source>
        <dbReference type="SAM" id="Phobius"/>
    </source>
</evidence>
<comment type="caution">
    <text evidence="3">The sequence shown here is derived from an EMBL/GenBank/DDBJ whole genome shotgun (WGS) entry which is preliminary data.</text>
</comment>
<evidence type="ECO:0000313" key="4">
    <source>
        <dbReference type="Proteomes" id="UP000322524"/>
    </source>
</evidence>
<keyword evidence="2" id="KW-0472">Membrane</keyword>
<feature type="region of interest" description="Disordered" evidence="1">
    <location>
        <begin position="149"/>
        <end position="176"/>
    </location>
</feature>
<sequence length="281" mass="31045">MNVLRNDKGYTILIVLLTIVVIGLIAPPLINSVMSSSLQNQKTEENVQLENLTEMGIRYFRNDVAKNITAGGMTTSKSPDEIMAALKKIDEAELIPLGTDSGTMKYRVGYINEVRYDPEDTNYILIDYKSEAFVNDAMDDKVETYRLKYTGSPEGGEEEENEENPPPSGGNDRGCLDLNSKNGKIHLSGKTYCYLKGSFVIDEPIKITGQATLEIDGSVVFRKSVDIAGQGNLDIFGSIHFNENVFVRGNGKIIIDGSVQFDKPPSRKGNGSIKVNKQEYK</sequence>